<dbReference type="RefSeq" id="WP_099874142.1">
    <property type="nucleotide sequence ID" value="NZ_CP024608.1"/>
</dbReference>
<reference evidence="3" key="1">
    <citation type="submission" date="2017-10" db="EMBL/GenBank/DDBJ databases">
        <title>Massilia psychrophilum sp. nov., a novel purple-pigmented bacterium isolated from Tianshan glacier, Xinjiang Municipality, China.</title>
        <authorList>
            <person name="Wang H."/>
        </authorList>
    </citation>
    <scope>NUCLEOTIDE SEQUENCE [LARGE SCALE GENOMIC DNA]</scope>
    <source>
        <strain evidence="3">B2</strain>
    </source>
</reference>
<evidence type="ECO:0000259" key="1">
    <source>
        <dbReference type="Pfam" id="PF09983"/>
    </source>
</evidence>
<evidence type="ECO:0000313" key="3">
    <source>
        <dbReference type="EMBL" id="ATQ74151.1"/>
    </source>
</evidence>
<evidence type="ECO:0000313" key="4">
    <source>
        <dbReference type="Proteomes" id="UP000229897"/>
    </source>
</evidence>
<dbReference type="InterPro" id="IPR014544">
    <property type="entry name" value="UCP028408"/>
</dbReference>
<evidence type="ECO:0000259" key="2">
    <source>
        <dbReference type="Pfam" id="PF11795"/>
    </source>
</evidence>
<name>A0A2D2DGP6_9BURK</name>
<dbReference type="InterPro" id="IPR024534">
    <property type="entry name" value="JetD_C"/>
</dbReference>
<evidence type="ECO:0008006" key="5">
    <source>
        <dbReference type="Google" id="ProtNLM"/>
    </source>
</evidence>
<dbReference type="PIRSF" id="PIRSF028408">
    <property type="entry name" value="UCP028408"/>
    <property type="match status" value="1"/>
</dbReference>
<feature type="domain" description="DUF3322" evidence="2">
    <location>
        <begin position="12"/>
        <end position="196"/>
    </location>
</feature>
<dbReference type="InterPro" id="IPR024537">
    <property type="entry name" value="DUF3322"/>
</dbReference>
<dbReference type="KEGG" id="mass:CR152_06250"/>
<gene>
    <name evidence="3" type="ORF">CR152_06250</name>
</gene>
<sequence length="414" mass="46321">MSAAPSWSSAAAIRAQVQRLWDDGRLLAARLRGEALFPLELRLRQPTVAQTGERFDEVRAWIRELDAGSKTARGYGYRIVWRDINHRQLGRNRIPDSVVFESDEDALRLIGCQAEARRVDQLAAATVSAFPQLADWLARRALVVLEQSEAWARILAILEWFAAHPRPVLYLRQLDIAGVDSKFIETRKALLTELLDLVLPAGAIDTRAIGTRQFEARYGLLSKPALLRFRLLDPAHHIGGLSDLAVPLAQFAALQTGVHRVFITENEINGLAFPPVPDAMVIFGGGYGVERLADVPWLATRAVYYWGDIDTHGFAILDRLRAGVPHARSILMDSATLMAHRALWGAEDQDKRFSGQPARLDPDERALFDALRDDVFGERIRMEQERLSYGWLQQTLAALIVGSGDSAYAFTRLR</sequence>
<proteinExistence type="predicted"/>
<dbReference type="Pfam" id="PF09983">
    <property type="entry name" value="JetD_C"/>
    <property type="match status" value="1"/>
</dbReference>
<dbReference type="AlphaFoldDB" id="A0A2D2DGP6"/>
<feature type="domain" description="Wadjet protein JetD C-terminal" evidence="1">
    <location>
        <begin position="219"/>
        <end position="395"/>
    </location>
</feature>
<protein>
    <recommendedName>
        <fullName evidence="5">Wadjet protein JetD C-terminal domain-containing protein</fullName>
    </recommendedName>
</protein>
<dbReference type="OrthoDB" id="322908at2"/>
<keyword evidence="4" id="KW-1185">Reference proteome</keyword>
<dbReference type="Pfam" id="PF11795">
    <property type="entry name" value="DUF3322"/>
    <property type="match status" value="1"/>
</dbReference>
<dbReference type="Proteomes" id="UP000229897">
    <property type="component" value="Chromosome"/>
</dbReference>
<accession>A0A2D2DGP6</accession>
<dbReference type="EMBL" id="CP024608">
    <property type="protein sequence ID" value="ATQ74151.1"/>
    <property type="molecule type" value="Genomic_DNA"/>
</dbReference>
<organism evidence="3 4">
    <name type="scientific">Massilia violaceinigra</name>
    <dbReference type="NCBI Taxonomy" id="2045208"/>
    <lineage>
        <taxon>Bacteria</taxon>
        <taxon>Pseudomonadati</taxon>
        <taxon>Pseudomonadota</taxon>
        <taxon>Betaproteobacteria</taxon>
        <taxon>Burkholderiales</taxon>
        <taxon>Oxalobacteraceae</taxon>
        <taxon>Telluria group</taxon>
        <taxon>Massilia</taxon>
    </lineage>
</organism>